<sequence length="57" mass="6658">MDFRNPPDPYDPEAHKKKHEEMERQHLAGTYSLLQNVVNLLIVVGIFAIIFLLIRLL</sequence>
<evidence type="ECO:0000256" key="1">
    <source>
        <dbReference type="SAM" id="MobiDB-lite"/>
    </source>
</evidence>
<proteinExistence type="predicted"/>
<dbReference type="RefSeq" id="WP_305755479.1">
    <property type="nucleotide sequence ID" value="NZ_JAPCKK010000016.1"/>
</dbReference>
<protein>
    <recommendedName>
        <fullName evidence="5">YqzM family protein</fullName>
    </recommendedName>
</protein>
<keyword evidence="2" id="KW-1133">Transmembrane helix</keyword>
<dbReference type="EMBL" id="JAPCKK010000016">
    <property type="protein sequence ID" value="MDP4097913.1"/>
    <property type="molecule type" value="Genomic_DNA"/>
</dbReference>
<keyword evidence="4" id="KW-1185">Reference proteome</keyword>
<organism evidence="3 4">
    <name type="scientific">Paenibacillus zeirhizosphaerae</name>
    <dbReference type="NCBI Taxonomy" id="2987519"/>
    <lineage>
        <taxon>Bacteria</taxon>
        <taxon>Bacillati</taxon>
        <taxon>Bacillota</taxon>
        <taxon>Bacilli</taxon>
        <taxon>Bacillales</taxon>
        <taxon>Paenibacillaceae</taxon>
        <taxon>Paenibacillus</taxon>
    </lineage>
</organism>
<dbReference type="Proteomes" id="UP001241848">
    <property type="component" value="Unassembled WGS sequence"/>
</dbReference>
<reference evidence="3 4" key="1">
    <citation type="submission" date="2022-10" db="EMBL/GenBank/DDBJ databases">
        <title>Paenibacillus description and whole genome data of maize root bacterial community.</title>
        <authorList>
            <person name="Marton D."/>
            <person name="Farkas M."/>
            <person name="Cserhati M."/>
        </authorList>
    </citation>
    <scope>NUCLEOTIDE SEQUENCE [LARGE SCALE GENOMIC DNA]</scope>
    <source>
        <strain evidence="3 4">P96</strain>
    </source>
</reference>
<gene>
    <name evidence="3" type="ORF">OIN60_14145</name>
</gene>
<comment type="caution">
    <text evidence="3">The sequence shown here is derived from an EMBL/GenBank/DDBJ whole genome shotgun (WGS) entry which is preliminary data.</text>
</comment>
<feature type="transmembrane region" description="Helical" evidence="2">
    <location>
        <begin position="33"/>
        <end position="54"/>
    </location>
</feature>
<evidence type="ECO:0000256" key="2">
    <source>
        <dbReference type="SAM" id="Phobius"/>
    </source>
</evidence>
<name>A0ABT9FT62_9BACL</name>
<feature type="region of interest" description="Disordered" evidence="1">
    <location>
        <begin position="1"/>
        <end position="21"/>
    </location>
</feature>
<accession>A0ABT9FT62</accession>
<evidence type="ECO:0000313" key="4">
    <source>
        <dbReference type="Proteomes" id="UP001241848"/>
    </source>
</evidence>
<evidence type="ECO:0000313" key="3">
    <source>
        <dbReference type="EMBL" id="MDP4097913.1"/>
    </source>
</evidence>
<keyword evidence="2" id="KW-0472">Membrane</keyword>
<evidence type="ECO:0008006" key="5">
    <source>
        <dbReference type="Google" id="ProtNLM"/>
    </source>
</evidence>
<keyword evidence="2" id="KW-0812">Transmembrane</keyword>